<reference evidence="2" key="1">
    <citation type="submission" date="2020-05" db="EMBL/GenBank/DDBJ databases">
        <title>Mycena genomes resolve the evolution of fungal bioluminescence.</title>
        <authorList>
            <person name="Tsai I.J."/>
        </authorList>
    </citation>
    <scope>NUCLEOTIDE SEQUENCE</scope>
    <source>
        <strain evidence="2">160909Yilan</strain>
    </source>
</reference>
<gene>
    <name evidence="2" type="ORF">MSAN_02073800</name>
</gene>
<dbReference type="EMBL" id="JACAZH010000027">
    <property type="protein sequence ID" value="KAF7341750.1"/>
    <property type="molecule type" value="Genomic_DNA"/>
</dbReference>
<dbReference type="Proteomes" id="UP000623467">
    <property type="component" value="Unassembled WGS sequence"/>
</dbReference>
<proteinExistence type="predicted"/>
<evidence type="ECO:0000313" key="2">
    <source>
        <dbReference type="EMBL" id="KAF7341750.1"/>
    </source>
</evidence>
<evidence type="ECO:0008006" key="4">
    <source>
        <dbReference type="Google" id="ProtNLM"/>
    </source>
</evidence>
<protein>
    <recommendedName>
        <fullName evidence="4">Secreted protein</fullName>
    </recommendedName>
</protein>
<feature type="signal peptide" evidence="1">
    <location>
        <begin position="1"/>
        <end position="26"/>
    </location>
</feature>
<sequence length="125" mass="14145">MTMSHFLYLTKKSFAALLALCVVCKACTVADVSPSSSMTTTSHFSIPHEEIFRGLAFALRYPNWKQSFGSPPAFCIAHEACTTAAIIVYDINLHKIWRCCLTAWRTMESLSRFHMQCLTLWTVQC</sequence>
<name>A0A8H6XK14_9AGAR</name>
<accession>A0A8H6XK14</accession>
<evidence type="ECO:0000256" key="1">
    <source>
        <dbReference type="SAM" id="SignalP"/>
    </source>
</evidence>
<keyword evidence="1" id="KW-0732">Signal</keyword>
<dbReference type="AlphaFoldDB" id="A0A8H6XK14"/>
<comment type="caution">
    <text evidence="2">The sequence shown here is derived from an EMBL/GenBank/DDBJ whole genome shotgun (WGS) entry which is preliminary data.</text>
</comment>
<evidence type="ECO:0000313" key="3">
    <source>
        <dbReference type="Proteomes" id="UP000623467"/>
    </source>
</evidence>
<organism evidence="2 3">
    <name type="scientific">Mycena sanguinolenta</name>
    <dbReference type="NCBI Taxonomy" id="230812"/>
    <lineage>
        <taxon>Eukaryota</taxon>
        <taxon>Fungi</taxon>
        <taxon>Dikarya</taxon>
        <taxon>Basidiomycota</taxon>
        <taxon>Agaricomycotina</taxon>
        <taxon>Agaricomycetes</taxon>
        <taxon>Agaricomycetidae</taxon>
        <taxon>Agaricales</taxon>
        <taxon>Marasmiineae</taxon>
        <taxon>Mycenaceae</taxon>
        <taxon>Mycena</taxon>
    </lineage>
</organism>
<keyword evidence="3" id="KW-1185">Reference proteome</keyword>
<feature type="chain" id="PRO_5034572464" description="Secreted protein" evidence="1">
    <location>
        <begin position="27"/>
        <end position="125"/>
    </location>
</feature>